<dbReference type="GO" id="GO:0004848">
    <property type="term" value="F:ureidoglycolate hydrolase activity"/>
    <property type="evidence" value="ECO:0007669"/>
    <property type="project" value="InterPro"/>
</dbReference>
<dbReference type="InterPro" id="IPR007247">
    <property type="entry name" value="Ureidogly_lyase"/>
</dbReference>
<name>A0A5C9A5K5_9GAMM</name>
<dbReference type="AlphaFoldDB" id="A0A5C9A5K5"/>
<keyword evidence="3 5" id="KW-0456">Lyase</keyword>
<comment type="caution">
    <text evidence="5">The sequence shown here is derived from an EMBL/GenBank/DDBJ whole genome shotgun (WGS) entry which is preliminary data.</text>
</comment>
<protein>
    <submittedName>
        <fullName evidence="5">Ureidoglycolate lyase</fullName>
        <ecNumber evidence="5">4.3.2.3</ecNumber>
    </submittedName>
</protein>
<dbReference type="GO" id="GO:0000256">
    <property type="term" value="P:allantoin catabolic process"/>
    <property type="evidence" value="ECO:0007669"/>
    <property type="project" value="InterPro"/>
</dbReference>
<dbReference type="InterPro" id="IPR011051">
    <property type="entry name" value="RmlC_Cupin_sf"/>
</dbReference>
<evidence type="ECO:0000256" key="1">
    <source>
        <dbReference type="ARBA" id="ARBA00011738"/>
    </source>
</evidence>
<dbReference type="Proteomes" id="UP000321039">
    <property type="component" value="Unassembled WGS sequence"/>
</dbReference>
<comment type="catalytic activity">
    <reaction evidence="4">
        <text>(S)-ureidoglycolate = urea + glyoxylate</text>
        <dbReference type="Rhea" id="RHEA:11304"/>
        <dbReference type="ChEBI" id="CHEBI:16199"/>
        <dbReference type="ChEBI" id="CHEBI:36655"/>
        <dbReference type="ChEBI" id="CHEBI:57296"/>
        <dbReference type="EC" id="4.3.2.3"/>
    </reaction>
</comment>
<evidence type="ECO:0000256" key="4">
    <source>
        <dbReference type="ARBA" id="ARBA00047684"/>
    </source>
</evidence>
<keyword evidence="2" id="KW-0659">Purine metabolism</keyword>
<evidence type="ECO:0000313" key="6">
    <source>
        <dbReference type="Proteomes" id="UP000321039"/>
    </source>
</evidence>
<dbReference type="Gene3D" id="2.60.120.480">
    <property type="entry name" value="Ureidoglycolate hydrolase"/>
    <property type="match status" value="1"/>
</dbReference>
<dbReference type="NCBIfam" id="NF009932">
    <property type="entry name" value="PRK13395.1"/>
    <property type="match status" value="1"/>
</dbReference>
<dbReference type="PIRSF" id="PIRSF017306">
    <property type="entry name" value="Ureidogly_hydro"/>
    <property type="match status" value="1"/>
</dbReference>
<dbReference type="CDD" id="cd20298">
    <property type="entry name" value="cupin_UAH"/>
    <property type="match status" value="1"/>
</dbReference>
<evidence type="ECO:0000313" key="5">
    <source>
        <dbReference type="EMBL" id="TXS95314.1"/>
    </source>
</evidence>
<evidence type="ECO:0000256" key="2">
    <source>
        <dbReference type="ARBA" id="ARBA00022631"/>
    </source>
</evidence>
<dbReference type="NCBIfam" id="NF002954">
    <property type="entry name" value="PRK03606.2-5"/>
    <property type="match status" value="1"/>
</dbReference>
<dbReference type="EC" id="4.3.2.3" evidence="5"/>
<sequence>MSIRRLYAQPLTADAFAPYGDVIEASASREHFPINYGRTTRYHALAQAELSGEEDAAIISIFRSQPVALPFRAEVMERHPRGSQAFMPLSANPYLVAVAPPGPFDVNAVTLFVAAPGQGVNYRRGTWHHYSLALNGASDFLVVDRQGPGDNCDEVALEPSLEFALAPDSRLSAGEQA</sequence>
<comment type="subunit">
    <text evidence="1">Homodimer.</text>
</comment>
<dbReference type="GO" id="GO:0050385">
    <property type="term" value="F:ureidoglycolate lyase activity"/>
    <property type="evidence" value="ECO:0007669"/>
    <property type="project" value="UniProtKB-EC"/>
</dbReference>
<accession>A0A5C9A5K5</accession>
<dbReference type="InterPro" id="IPR024060">
    <property type="entry name" value="Ureidoglycolate_lyase_dom_sf"/>
</dbReference>
<dbReference type="InterPro" id="IPR047233">
    <property type="entry name" value="UAH_cupin"/>
</dbReference>
<dbReference type="EMBL" id="VRZA01000002">
    <property type="protein sequence ID" value="TXS95314.1"/>
    <property type="molecule type" value="Genomic_DNA"/>
</dbReference>
<keyword evidence="6" id="KW-1185">Reference proteome</keyword>
<gene>
    <name evidence="5" type="ORF">FV139_05290</name>
</gene>
<reference evidence="5 6" key="1">
    <citation type="submission" date="2019-08" db="EMBL/GenBank/DDBJ databases">
        <title>Parahaliea maris sp. nov., isolated from the surface seawater.</title>
        <authorList>
            <person name="Liu Y."/>
        </authorList>
    </citation>
    <scope>NUCLEOTIDE SEQUENCE [LARGE SCALE GENOMIC DNA]</scope>
    <source>
        <strain evidence="5 6">HSLHS9</strain>
    </source>
</reference>
<dbReference type="PANTHER" id="PTHR21221">
    <property type="entry name" value="UREIDOGLYCOLATE HYDROLASE"/>
    <property type="match status" value="1"/>
</dbReference>
<dbReference type="PANTHER" id="PTHR21221:SF1">
    <property type="entry name" value="UREIDOGLYCOLATE LYASE"/>
    <property type="match status" value="1"/>
</dbReference>
<organism evidence="5 6">
    <name type="scientific">Parahaliea maris</name>
    <dbReference type="NCBI Taxonomy" id="2716870"/>
    <lineage>
        <taxon>Bacteria</taxon>
        <taxon>Pseudomonadati</taxon>
        <taxon>Pseudomonadota</taxon>
        <taxon>Gammaproteobacteria</taxon>
        <taxon>Cellvibrionales</taxon>
        <taxon>Halieaceae</taxon>
        <taxon>Parahaliea</taxon>
    </lineage>
</organism>
<evidence type="ECO:0000256" key="3">
    <source>
        <dbReference type="ARBA" id="ARBA00023239"/>
    </source>
</evidence>
<dbReference type="GO" id="GO:0006144">
    <property type="term" value="P:purine nucleobase metabolic process"/>
    <property type="evidence" value="ECO:0007669"/>
    <property type="project" value="UniProtKB-KW"/>
</dbReference>
<proteinExistence type="predicted"/>
<dbReference type="Pfam" id="PF04115">
    <property type="entry name" value="Ureidogly_lyase"/>
    <property type="match status" value="1"/>
</dbReference>
<dbReference type="SUPFAM" id="SSF51182">
    <property type="entry name" value="RmlC-like cupins"/>
    <property type="match status" value="1"/>
</dbReference>